<evidence type="ECO:0000256" key="5">
    <source>
        <dbReference type="HAMAP-Rule" id="MF_03187"/>
    </source>
</evidence>
<protein>
    <recommendedName>
        <fullName evidence="5">Protein-lysine N-methyltransferase V1264_015693</fullName>
        <ecNumber evidence="5">2.1.1.-</ecNumber>
    </recommendedName>
</protein>
<dbReference type="PROSITE" id="PS00092">
    <property type="entry name" value="N6_MTASE"/>
    <property type="match status" value="1"/>
</dbReference>
<name>A0AAN9BM99_9CAEN</name>
<dbReference type="AlphaFoldDB" id="A0AAN9BM99"/>
<dbReference type="GO" id="GO:0005737">
    <property type="term" value="C:cytoplasm"/>
    <property type="evidence" value="ECO:0007669"/>
    <property type="project" value="UniProtKB-SubCell"/>
</dbReference>
<dbReference type="EMBL" id="JBAMIC010000004">
    <property type="protein sequence ID" value="KAK7107848.1"/>
    <property type="molecule type" value="Genomic_DNA"/>
</dbReference>
<proteinExistence type="inferred from homology"/>
<evidence type="ECO:0000256" key="4">
    <source>
        <dbReference type="ARBA" id="ARBA00022679"/>
    </source>
</evidence>
<evidence type="ECO:0000256" key="1">
    <source>
        <dbReference type="ARBA" id="ARBA00004496"/>
    </source>
</evidence>
<dbReference type="PANTHER" id="PTHR13200">
    <property type="entry name" value="EEF1A LYSINE METHYLTRANSFERASE 1"/>
    <property type="match status" value="1"/>
</dbReference>
<reference evidence="6 7" key="1">
    <citation type="submission" date="2024-02" db="EMBL/GenBank/DDBJ databases">
        <title>Chromosome-scale genome assembly of the rough periwinkle Littorina saxatilis.</title>
        <authorList>
            <person name="De Jode A."/>
            <person name="Faria R."/>
            <person name="Formenti G."/>
            <person name="Sims Y."/>
            <person name="Smith T.P."/>
            <person name="Tracey A."/>
            <person name="Wood J.M.D."/>
            <person name="Zagrodzka Z.B."/>
            <person name="Johannesson K."/>
            <person name="Butlin R.K."/>
            <person name="Leder E.H."/>
        </authorList>
    </citation>
    <scope>NUCLEOTIDE SEQUENCE [LARGE SCALE GENOMIC DNA]</scope>
    <source>
        <strain evidence="6">Snail1</strain>
        <tissue evidence="6">Muscle</tissue>
    </source>
</reference>
<dbReference type="PANTHER" id="PTHR13200:SF0">
    <property type="entry name" value="EEF1A LYSINE METHYLTRANSFERASE 1"/>
    <property type="match status" value="1"/>
</dbReference>
<dbReference type="InterPro" id="IPR019369">
    <property type="entry name" value="Efm5/EEF1AKMT1"/>
</dbReference>
<dbReference type="HAMAP" id="MF_03187">
    <property type="entry name" value="Methyltr_EFM5"/>
    <property type="match status" value="1"/>
</dbReference>
<dbReference type="GO" id="GO:0016279">
    <property type="term" value="F:protein-lysine N-methyltransferase activity"/>
    <property type="evidence" value="ECO:0007669"/>
    <property type="project" value="UniProtKB-UniRule"/>
</dbReference>
<accession>A0AAN9BM99</accession>
<comment type="similarity">
    <text evidence="5">Belongs to the class I-like SAM-binding methyltransferase superfamily. EFM5 family.</text>
</comment>
<keyword evidence="4 5" id="KW-0808">Transferase</keyword>
<keyword evidence="3 5" id="KW-0489">Methyltransferase</keyword>
<organism evidence="6 7">
    <name type="scientific">Littorina saxatilis</name>
    <dbReference type="NCBI Taxonomy" id="31220"/>
    <lineage>
        <taxon>Eukaryota</taxon>
        <taxon>Metazoa</taxon>
        <taxon>Spiralia</taxon>
        <taxon>Lophotrochozoa</taxon>
        <taxon>Mollusca</taxon>
        <taxon>Gastropoda</taxon>
        <taxon>Caenogastropoda</taxon>
        <taxon>Littorinimorpha</taxon>
        <taxon>Littorinoidea</taxon>
        <taxon>Littorinidae</taxon>
        <taxon>Littorina</taxon>
    </lineage>
</organism>
<comment type="caution">
    <text evidence="6">The sequence shown here is derived from an EMBL/GenBank/DDBJ whole genome shotgun (WGS) entry which is preliminary data.</text>
</comment>
<dbReference type="Pfam" id="PF10237">
    <property type="entry name" value="N6-adenineMlase"/>
    <property type="match status" value="1"/>
</dbReference>
<comment type="subcellular location">
    <subcellularLocation>
        <location evidence="1 5">Cytoplasm</location>
    </subcellularLocation>
</comment>
<evidence type="ECO:0000313" key="6">
    <source>
        <dbReference type="EMBL" id="KAK7107848.1"/>
    </source>
</evidence>
<keyword evidence="2 5" id="KW-0963">Cytoplasm</keyword>
<dbReference type="GO" id="GO:0003676">
    <property type="term" value="F:nucleic acid binding"/>
    <property type="evidence" value="ECO:0007669"/>
    <property type="project" value="InterPro"/>
</dbReference>
<evidence type="ECO:0000256" key="2">
    <source>
        <dbReference type="ARBA" id="ARBA00022490"/>
    </source>
</evidence>
<dbReference type="GO" id="GO:0032259">
    <property type="term" value="P:methylation"/>
    <property type="evidence" value="ECO:0007669"/>
    <property type="project" value="UniProtKB-KW"/>
</dbReference>
<dbReference type="Proteomes" id="UP001374579">
    <property type="component" value="Unassembled WGS sequence"/>
</dbReference>
<dbReference type="EC" id="2.1.1.-" evidence="5"/>
<dbReference type="InterPro" id="IPR002052">
    <property type="entry name" value="DNA_methylase_N6_adenine_CS"/>
</dbReference>
<evidence type="ECO:0000313" key="7">
    <source>
        <dbReference type="Proteomes" id="UP001374579"/>
    </source>
</evidence>
<dbReference type="InterPro" id="IPR041370">
    <property type="entry name" value="Mlase_EEF1AKMT1/ZCCHC4"/>
</dbReference>
<evidence type="ECO:0000256" key="3">
    <source>
        <dbReference type="ARBA" id="ARBA00022603"/>
    </source>
</evidence>
<sequence length="216" mass="24631">MADSDDDATQLSAQALAALQEFYQEQSNLEENMTGTLEGDVEKFNPKEDWQLSQFWSDDATAERLTREALAVVGENGRIACVSCPTTYKKIRELKGDGVQAFCLEYDERFKVFGEHFVFYDYNEPLRLPVEFKNSFDLVLVDPPFLSEECLSKVAITVQYLTKDKVLLCTGAVMAEAADRLLGVKLTKFVPTHTHQLQNEFRCYTNYDSFDLDKND</sequence>
<comment type="function">
    <text evidence="5">S-adenosyl-L-methionine-dependent protein-lysine N-methyltransferase that methylates elongation factor 1-alpha.</text>
</comment>
<gene>
    <name evidence="6" type="ORF">V1264_015693</name>
</gene>
<keyword evidence="7" id="KW-1185">Reference proteome</keyword>